<dbReference type="InterPro" id="IPR051014">
    <property type="entry name" value="Cation_Transport_ATPase_IB"/>
</dbReference>
<dbReference type="InterPro" id="IPR027256">
    <property type="entry name" value="P-typ_ATPase_IB"/>
</dbReference>
<evidence type="ECO:0000256" key="6">
    <source>
        <dbReference type="ARBA" id="ARBA00022840"/>
    </source>
</evidence>
<dbReference type="InterPro" id="IPR008250">
    <property type="entry name" value="ATPase_P-typ_transduc_dom_A_sf"/>
</dbReference>
<dbReference type="Gene3D" id="3.40.1110.10">
    <property type="entry name" value="Calcium-transporting ATPase, cytoplasmic domain N"/>
    <property type="match status" value="1"/>
</dbReference>
<dbReference type="Proteomes" id="UP000813463">
    <property type="component" value="Chromosome 2"/>
</dbReference>
<evidence type="ECO:0000256" key="10">
    <source>
        <dbReference type="RuleBase" id="RU362081"/>
    </source>
</evidence>
<dbReference type="CDD" id="cd00371">
    <property type="entry name" value="HMA"/>
    <property type="match status" value="1"/>
</dbReference>
<feature type="domain" description="HMA" evidence="11">
    <location>
        <begin position="23"/>
        <end position="89"/>
    </location>
</feature>
<dbReference type="GeneID" id="110778383"/>
<proteinExistence type="inferred from homology"/>
<dbReference type="Gene3D" id="3.40.50.1000">
    <property type="entry name" value="HAD superfamily/HAD-like"/>
    <property type="match status" value="1"/>
</dbReference>
<dbReference type="InterPro" id="IPR036412">
    <property type="entry name" value="HAD-like_sf"/>
</dbReference>
<dbReference type="InterPro" id="IPR036163">
    <property type="entry name" value="HMA_dom_sf"/>
</dbReference>
<evidence type="ECO:0000259" key="11">
    <source>
        <dbReference type="PROSITE" id="PS50846"/>
    </source>
</evidence>
<name>A0A9R0JL04_SPIOL</name>
<dbReference type="InterPro" id="IPR023298">
    <property type="entry name" value="ATPase_P-typ_TM_dom_sf"/>
</dbReference>
<dbReference type="InterPro" id="IPR044492">
    <property type="entry name" value="P_typ_ATPase_HD_dom"/>
</dbReference>
<dbReference type="RefSeq" id="XP_056692886.1">
    <property type="nucleotide sequence ID" value="XM_056836908.1"/>
</dbReference>
<feature type="transmembrane region" description="Helical" evidence="10">
    <location>
        <begin position="324"/>
        <end position="345"/>
    </location>
</feature>
<dbReference type="InterPro" id="IPR001757">
    <property type="entry name" value="P_typ_ATPase"/>
</dbReference>
<reference evidence="13 14" key="2">
    <citation type="submission" date="2025-05" db="UniProtKB">
        <authorList>
            <consortium name="RefSeq"/>
        </authorList>
    </citation>
    <scope>IDENTIFICATION</scope>
    <source>
        <tissue evidence="13 14">Leaf</tissue>
    </source>
</reference>
<dbReference type="SFLD" id="SFLDG00002">
    <property type="entry name" value="C1.7:_P-type_atpase_like"/>
    <property type="match status" value="1"/>
</dbReference>
<keyword evidence="8 10" id="KW-1133">Transmembrane helix</keyword>
<dbReference type="FunFam" id="2.70.150.10:FF:000002">
    <property type="entry name" value="Copper-transporting ATPase 1, putative"/>
    <property type="match status" value="1"/>
</dbReference>
<dbReference type="Gene3D" id="3.30.70.100">
    <property type="match status" value="1"/>
</dbReference>
<evidence type="ECO:0000256" key="9">
    <source>
        <dbReference type="ARBA" id="ARBA00023136"/>
    </source>
</evidence>
<reference evidence="12" key="1">
    <citation type="journal article" date="2021" name="Nat. Commun.">
        <title>Genomic analyses provide insights into spinach domestication and the genetic basis of agronomic traits.</title>
        <authorList>
            <person name="Cai X."/>
            <person name="Sun X."/>
            <person name="Xu C."/>
            <person name="Sun H."/>
            <person name="Wang X."/>
            <person name="Ge C."/>
            <person name="Zhang Z."/>
            <person name="Wang Q."/>
            <person name="Fei Z."/>
            <person name="Jiao C."/>
            <person name="Wang Q."/>
        </authorList>
    </citation>
    <scope>NUCLEOTIDE SEQUENCE [LARGE SCALE GENOMIC DNA]</scope>
    <source>
        <strain evidence="12">cv. Varoflay</strain>
    </source>
</reference>
<dbReference type="FunFam" id="3.30.70.100:FF:000022">
    <property type="entry name" value="Putative cadmium/zinc-transporting ATPase 3"/>
    <property type="match status" value="1"/>
</dbReference>
<dbReference type="GO" id="GO:0055085">
    <property type="term" value="P:transmembrane transport"/>
    <property type="evidence" value="ECO:0000318"/>
    <property type="project" value="GO_Central"/>
</dbReference>
<feature type="transmembrane region" description="Helical" evidence="10">
    <location>
        <begin position="129"/>
        <end position="147"/>
    </location>
</feature>
<keyword evidence="7" id="KW-1278">Translocase</keyword>
<dbReference type="GO" id="GO:0019829">
    <property type="term" value="F:ATPase-coupled monoatomic cation transmembrane transporter activity"/>
    <property type="evidence" value="ECO:0007669"/>
    <property type="project" value="InterPro"/>
</dbReference>
<dbReference type="PRINTS" id="PR00119">
    <property type="entry name" value="CATATPASE"/>
</dbReference>
<dbReference type="SUPFAM" id="SSF55008">
    <property type="entry name" value="HMA, heavy metal-associated domain"/>
    <property type="match status" value="1"/>
</dbReference>
<dbReference type="CDD" id="cd02079">
    <property type="entry name" value="P-type_ATPase_HM"/>
    <property type="match status" value="1"/>
</dbReference>
<dbReference type="PANTHER" id="PTHR48085:SF5">
    <property type="entry name" value="CADMIUM_ZINC-TRANSPORTING ATPASE HMA4-RELATED"/>
    <property type="match status" value="1"/>
</dbReference>
<dbReference type="GO" id="GO:0046872">
    <property type="term" value="F:metal ion binding"/>
    <property type="evidence" value="ECO:0007669"/>
    <property type="project" value="UniProtKB-KW"/>
</dbReference>
<dbReference type="Gene3D" id="2.70.150.10">
    <property type="entry name" value="Calcium-transporting ATPase, cytoplasmic transduction domain A"/>
    <property type="match status" value="1"/>
</dbReference>
<organism evidence="12 15">
    <name type="scientific">Spinacia oleracea</name>
    <name type="common">Spinach</name>
    <dbReference type="NCBI Taxonomy" id="3562"/>
    <lineage>
        <taxon>Eukaryota</taxon>
        <taxon>Viridiplantae</taxon>
        <taxon>Streptophyta</taxon>
        <taxon>Embryophyta</taxon>
        <taxon>Tracheophyta</taxon>
        <taxon>Spermatophyta</taxon>
        <taxon>Magnoliopsida</taxon>
        <taxon>eudicotyledons</taxon>
        <taxon>Gunneridae</taxon>
        <taxon>Pentapetalae</taxon>
        <taxon>Caryophyllales</taxon>
        <taxon>Chenopodiaceae</taxon>
        <taxon>Chenopodioideae</taxon>
        <taxon>Anserineae</taxon>
        <taxon>Spinacia</taxon>
    </lineage>
</organism>
<evidence type="ECO:0000313" key="14">
    <source>
        <dbReference type="RefSeq" id="XP_056692886.1"/>
    </source>
</evidence>
<dbReference type="Pfam" id="PF00702">
    <property type="entry name" value="Hydrolase"/>
    <property type="match status" value="1"/>
</dbReference>
<dbReference type="NCBIfam" id="TIGR01494">
    <property type="entry name" value="ATPase_P-type"/>
    <property type="match status" value="2"/>
</dbReference>
<dbReference type="InterPro" id="IPR018303">
    <property type="entry name" value="ATPase_P-typ_P_site"/>
</dbReference>
<dbReference type="RefSeq" id="XP_056692888.1">
    <property type="nucleotide sequence ID" value="XM_056836910.1"/>
</dbReference>
<evidence type="ECO:0000256" key="1">
    <source>
        <dbReference type="ARBA" id="ARBA00004141"/>
    </source>
</evidence>
<dbReference type="SUPFAM" id="SSF56784">
    <property type="entry name" value="HAD-like"/>
    <property type="match status" value="1"/>
</dbReference>
<dbReference type="InterPro" id="IPR006121">
    <property type="entry name" value="HMA_dom"/>
</dbReference>
<dbReference type="NCBIfam" id="TIGR01525">
    <property type="entry name" value="ATPase-IB_hvy"/>
    <property type="match status" value="1"/>
</dbReference>
<dbReference type="SFLD" id="SFLDS00003">
    <property type="entry name" value="Haloacid_Dehalogenase"/>
    <property type="match status" value="1"/>
</dbReference>
<evidence type="ECO:0000256" key="5">
    <source>
        <dbReference type="ARBA" id="ARBA00022741"/>
    </source>
</evidence>
<dbReference type="InterPro" id="IPR023214">
    <property type="entry name" value="HAD_sf"/>
</dbReference>
<dbReference type="InterPro" id="IPR023299">
    <property type="entry name" value="ATPase_P-typ_cyto_dom_N"/>
</dbReference>
<evidence type="ECO:0000256" key="4">
    <source>
        <dbReference type="ARBA" id="ARBA00022723"/>
    </source>
</evidence>
<dbReference type="GO" id="GO:0016887">
    <property type="term" value="F:ATP hydrolysis activity"/>
    <property type="evidence" value="ECO:0007669"/>
    <property type="project" value="InterPro"/>
</dbReference>
<comment type="subcellular location">
    <subcellularLocation>
        <location evidence="1">Membrane</location>
        <topology evidence="1">Multi-pass membrane protein</topology>
    </subcellularLocation>
</comment>
<feature type="transmembrane region" description="Helical" evidence="10">
    <location>
        <begin position="665"/>
        <end position="684"/>
    </location>
</feature>
<dbReference type="Pfam" id="PF00122">
    <property type="entry name" value="E1-E2_ATPase"/>
    <property type="match status" value="1"/>
</dbReference>
<keyword evidence="4 10" id="KW-0479">Metal-binding</keyword>
<dbReference type="SUPFAM" id="SSF81665">
    <property type="entry name" value="Calcium ATPase, transmembrane domain M"/>
    <property type="match status" value="1"/>
</dbReference>
<keyword evidence="3 10" id="KW-0812">Transmembrane</keyword>
<feature type="transmembrane region" description="Helical" evidence="10">
    <location>
        <begin position="105"/>
        <end position="123"/>
    </location>
</feature>
<dbReference type="PRINTS" id="PR00120">
    <property type="entry name" value="HATPASE"/>
</dbReference>
<evidence type="ECO:0000313" key="13">
    <source>
        <dbReference type="RefSeq" id="XP_056692885.1"/>
    </source>
</evidence>
<dbReference type="PANTHER" id="PTHR48085">
    <property type="entry name" value="CADMIUM/ZINC-TRANSPORTING ATPASE HMA2-RELATED"/>
    <property type="match status" value="1"/>
</dbReference>
<evidence type="ECO:0000256" key="3">
    <source>
        <dbReference type="ARBA" id="ARBA00022692"/>
    </source>
</evidence>
<feature type="transmembrane region" description="Helical" evidence="10">
    <location>
        <begin position="154"/>
        <end position="170"/>
    </location>
</feature>
<evidence type="ECO:0000256" key="8">
    <source>
        <dbReference type="ARBA" id="ARBA00022989"/>
    </source>
</evidence>
<dbReference type="GO" id="GO:0005524">
    <property type="term" value="F:ATP binding"/>
    <property type="evidence" value="ECO:0007669"/>
    <property type="project" value="UniProtKB-UniRule"/>
</dbReference>
<sequence length="1086" mass="117512">MDKSSKGGGKKCDEVEKKGSSMEKSYFDVLGLCCSSEVPLIEKILKPLEGVVEVSVIVPSRTVIVVHDNLLISQQQIVKALNQARLEANVRVIGKASYRGKWPSPYVIFSGLLLALSFLKYVYHPFQWLAVAAVAVGVWPILLRGVIAVRNFTLDVNILMLIAVVGTLVMRDYTEAGTIVFLFTIAEWLESRASQKATAVMSSLLSMTPQQATIAETGEVVNVKDVKLNTILAVKAGELIPIDGIVVEGTCEVDEKTLTGESYPVPKQKDSTVWAGTVNVNGYVSVQTTALAEDCAVAKMARLVEEAQNNKSSVQRLIDRCAKYYTPGVVLISAGVAVVPLAMKLHNKQHWFHLALVVLVSACPCGLILSTPVATFCALSRAATSGLLIKGGDYLEILAKIKHIAFDKTGTITRGEFTLKDFRSLSDDVSLTTLIYWVASIESKSSHPIATVLADYGRPQGIEPKPENVEDFQNFPGEGVFGRIDGREIYIGNQKLGQRANCTVASTVVDSDDHIKEARTCGYVYSRGSLIGTFSLSDDCRSGAAEAIRELKSMGIRTALLTGDSRSTAMCAQEQLGKTLDAVHAELLPEDKARIIKDYKKDGITAMVGDGVNDAPALATADVGISMGVSGSALATETGHVILMSNDIRKIPKAIKLARKTRRKVIENIFISIITKAGVIAFAIAGRPLVWLAVLADVATCLIVILNSMLLLRGSGHSHGSRRCFGLFSSCHSHKTKHHHSKTNQQCCSKNAVPHCHTTKPAKSCASKCSSQNHSAAPCQTANAKSCGPTRCSSQSHSATPCQTTGSKSYSSDSHVDHTVGAHQISECCQTTHQHRSHADAHDTNEKHCHSDAHVHDTHEKHCHSDAHVHDTNANHCHSDAHTHDTHEKHCHSHEDVHETHEKHCHSTECASEVESIDPHSSITCQGNACAGDDDCLDLLESQASSCVKHDHLGTEEHHPHSGINDHHHQHIEHKSPCCEEDGNKVKCHGQDQTTPGKCSSTIKTNHSSHEHCSTAHEIQVAHHHHHHRVLSHGSCHANAVAKHACSSLRKREVGACCKSFRKECCSGPQGHIGPAFGGLTEIVTE</sequence>
<keyword evidence="9 10" id="KW-0472">Membrane</keyword>
<evidence type="ECO:0000256" key="2">
    <source>
        <dbReference type="ARBA" id="ARBA00006024"/>
    </source>
</evidence>
<keyword evidence="5 10" id="KW-0547">Nucleotide-binding</keyword>
<dbReference type="InterPro" id="IPR059000">
    <property type="entry name" value="ATPase_P-type_domA"/>
</dbReference>
<protein>
    <submittedName>
        <fullName evidence="13 14">Cadmium/zinc-transporting ATPase HMA3</fullName>
    </submittedName>
</protein>
<dbReference type="GO" id="GO:0016020">
    <property type="term" value="C:membrane"/>
    <property type="evidence" value="ECO:0000318"/>
    <property type="project" value="GO_Central"/>
</dbReference>
<dbReference type="AlphaFoldDB" id="A0A9R0JL04"/>
<feature type="transmembrane region" description="Helical" evidence="10">
    <location>
        <begin position="690"/>
        <end position="712"/>
    </location>
</feature>
<dbReference type="PROSITE" id="PS50846">
    <property type="entry name" value="HMA_2"/>
    <property type="match status" value="1"/>
</dbReference>
<comment type="similarity">
    <text evidence="2 10">Belongs to the cation transport ATPase (P-type) (TC 3.A.3) family. Type IB subfamily.</text>
</comment>
<dbReference type="PROSITE" id="PS00154">
    <property type="entry name" value="ATPASE_E1_E2"/>
    <property type="match status" value="1"/>
</dbReference>
<dbReference type="RefSeq" id="XP_056692885.1">
    <property type="nucleotide sequence ID" value="XM_056836907.1"/>
</dbReference>
<evidence type="ECO:0000313" key="15">
    <source>
        <dbReference type="RefSeq" id="XP_056692888.1"/>
    </source>
</evidence>
<dbReference type="SUPFAM" id="SSF81653">
    <property type="entry name" value="Calcium ATPase, transduction domain A"/>
    <property type="match status" value="1"/>
</dbReference>
<dbReference type="NCBIfam" id="TIGR01512">
    <property type="entry name" value="ATPase-IB2_Cd"/>
    <property type="match status" value="1"/>
</dbReference>
<dbReference type="GO" id="GO:0022857">
    <property type="term" value="F:transmembrane transporter activity"/>
    <property type="evidence" value="ECO:0000318"/>
    <property type="project" value="GO_Central"/>
</dbReference>
<gene>
    <name evidence="13 14 15" type="primary">LOC110778383</name>
</gene>
<keyword evidence="12" id="KW-1185">Reference proteome</keyword>
<feature type="transmembrane region" description="Helical" evidence="10">
    <location>
        <begin position="351"/>
        <end position="379"/>
    </location>
</feature>
<evidence type="ECO:0000256" key="7">
    <source>
        <dbReference type="ARBA" id="ARBA00022967"/>
    </source>
</evidence>
<dbReference type="FunFam" id="3.40.1110.10:FF:000043">
    <property type="entry name" value="Putative cadmium/zinc-transporting ATPase 3"/>
    <property type="match status" value="1"/>
</dbReference>
<dbReference type="SFLD" id="SFLDF00027">
    <property type="entry name" value="p-type_atpase"/>
    <property type="match status" value="1"/>
</dbReference>
<evidence type="ECO:0000313" key="12">
    <source>
        <dbReference type="Proteomes" id="UP000813463"/>
    </source>
</evidence>
<dbReference type="KEGG" id="soe:110778383"/>
<keyword evidence="6 10" id="KW-0067">ATP-binding</keyword>
<accession>A0A9R0JL04</accession>